<organism evidence="1">
    <name type="scientific">hydrothermal vent metagenome</name>
    <dbReference type="NCBI Taxonomy" id="652676"/>
    <lineage>
        <taxon>unclassified sequences</taxon>
        <taxon>metagenomes</taxon>
        <taxon>ecological metagenomes</taxon>
    </lineage>
</organism>
<dbReference type="Pfam" id="PF03548">
    <property type="entry name" value="LolA"/>
    <property type="match status" value="1"/>
</dbReference>
<gene>
    <name evidence="1" type="ORF">MNB_SV-14-637</name>
</gene>
<dbReference type="PANTHER" id="PTHR35869">
    <property type="entry name" value="OUTER-MEMBRANE LIPOPROTEIN CARRIER PROTEIN"/>
    <property type="match status" value="1"/>
</dbReference>
<name>A0A1W1BUP1_9ZZZZ</name>
<protein>
    <submittedName>
        <fullName evidence="1">Outer membrane lipoprotein carrier protein LolA</fullName>
    </submittedName>
</protein>
<dbReference type="CDD" id="cd16325">
    <property type="entry name" value="LolA"/>
    <property type="match status" value="1"/>
</dbReference>
<dbReference type="PANTHER" id="PTHR35869:SF1">
    <property type="entry name" value="OUTER-MEMBRANE LIPOPROTEIN CARRIER PROTEIN"/>
    <property type="match status" value="1"/>
</dbReference>
<dbReference type="InterPro" id="IPR004564">
    <property type="entry name" value="OM_lipoprot_carrier_LolA-like"/>
</dbReference>
<accession>A0A1W1BUP1</accession>
<dbReference type="EMBL" id="FPHN01000073">
    <property type="protein sequence ID" value="SFV57197.1"/>
    <property type="molecule type" value="Genomic_DNA"/>
</dbReference>
<reference evidence="1" key="1">
    <citation type="submission" date="2016-10" db="EMBL/GenBank/DDBJ databases">
        <authorList>
            <person name="de Groot N.N."/>
        </authorList>
    </citation>
    <scope>NUCLEOTIDE SEQUENCE</scope>
</reference>
<evidence type="ECO:0000313" key="1">
    <source>
        <dbReference type="EMBL" id="SFV57197.1"/>
    </source>
</evidence>
<keyword evidence="1" id="KW-0449">Lipoprotein</keyword>
<sequence>MKLLLLLSTLFLSLSASITLPSNFTSSFQQTITNENSKVINYKGKIYFKELVETVADDSGIEHSYTRSLFKWNYTAPSKKEVCTDGVQLTVIDHDLEQVANYLVDEQINLKEILSLAKKISSNDYQASYKDIEYLITLDSKNQLSKIVYVDNLDNHVKILFSNMEYNGALDKNLLECIAPTEYDIIKG</sequence>
<dbReference type="Gene3D" id="2.50.20.10">
    <property type="entry name" value="Lipoprotein localisation LolA/LolB/LppX"/>
    <property type="match status" value="1"/>
</dbReference>
<proteinExistence type="predicted"/>
<dbReference type="AlphaFoldDB" id="A0A1W1BUP1"/>
<dbReference type="SUPFAM" id="SSF89392">
    <property type="entry name" value="Prokaryotic lipoproteins and lipoprotein localization factors"/>
    <property type="match status" value="1"/>
</dbReference>
<dbReference type="InterPro" id="IPR029046">
    <property type="entry name" value="LolA/LolB/LppX"/>
</dbReference>